<accession>A0A4P2PZ78</accession>
<dbReference type="SMART" id="SM00927">
    <property type="entry name" value="MutH"/>
    <property type="match status" value="1"/>
</dbReference>
<dbReference type="Gene3D" id="3.40.600.10">
    <property type="entry name" value="DNA mismatch repair MutH/Restriction endonuclease, type II"/>
    <property type="match status" value="1"/>
</dbReference>
<dbReference type="InterPro" id="IPR037057">
    <property type="entry name" value="DNA_rep_MutH/T2_RE_sf"/>
</dbReference>
<dbReference type="GO" id="GO:0006281">
    <property type="term" value="P:DNA repair"/>
    <property type="evidence" value="ECO:0007669"/>
    <property type="project" value="UniProtKB-KW"/>
</dbReference>
<dbReference type="Proteomes" id="UP000295781">
    <property type="component" value="Chromosome"/>
</dbReference>
<organism evidence="8 9">
    <name type="scientific">Sorangium cellulosum</name>
    <name type="common">Polyangium cellulosum</name>
    <dbReference type="NCBI Taxonomy" id="56"/>
    <lineage>
        <taxon>Bacteria</taxon>
        <taxon>Pseudomonadati</taxon>
        <taxon>Myxococcota</taxon>
        <taxon>Polyangia</taxon>
        <taxon>Polyangiales</taxon>
        <taxon>Polyangiaceae</taxon>
        <taxon>Sorangium</taxon>
    </lineage>
</organism>
<evidence type="ECO:0000313" key="9">
    <source>
        <dbReference type="Proteomes" id="UP000295781"/>
    </source>
</evidence>
<keyword evidence="5" id="KW-0378">Hydrolase</keyword>
<reference evidence="8 9" key="1">
    <citation type="submission" date="2015-09" db="EMBL/GenBank/DDBJ databases">
        <title>Sorangium comparison.</title>
        <authorList>
            <person name="Zaburannyi N."/>
            <person name="Bunk B."/>
            <person name="Overmann J."/>
            <person name="Mueller R."/>
        </authorList>
    </citation>
    <scope>NUCLEOTIDE SEQUENCE [LARGE SCALE GENOMIC DNA]</scope>
    <source>
        <strain evidence="8 9">So ceGT47</strain>
    </source>
</reference>
<dbReference type="GO" id="GO:0016787">
    <property type="term" value="F:hydrolase activity"/>
    <property type="evidence" value="ECO:0007669"/>
    <property type="project" value="UniProtKB-KW"/>
</dbReference>
<dbReference type="GO" id="GO:0006304">
    <property type="term" value="P:DNA modification"/>
    <property type="evidence" value="ECO:0007669"/>
    <property type="project" value="InterPro"/>
</dbReference>
<keyword evidence="4" id="KW-0227">DNA damage</keyword>
<gene>
    <name evidence="8" type="primary">mutL</name>
    <name evidence="8" type="ORF">SOCEGT47_027150</name>
</gene>
<keyword evidence="1" id="KW-0963">Cytoplasm</keyword>
<name>A0A4P2PZ78_SORCE</name>
<dbReference type="GO" id="GO:0003677">
    <property type="term" value="F:DNA binding"/>
    <property type="evidence" value="ECO:0007669"/>
    <property type="project" value="InterPro"/>
</dbReference>
<keyword evidence="2" id="KW-0540">Nuclease</keyword>
<evidence type="ECO:0000313" key="8">
    <source>
        <dbReference type="EMBL" id="AUX22214.1"/>
    </source>
</evidence>
<dbReference type="Pfam" id="PF02976">
    <property type="entry name" value="MutH"/>
    <property type="match status" value="1"/>
</dbReference>
<dbReference type="InterPro" id="IPR011335">
    <property type="entry name" value="Restrct_endonuc-II-like"/>
</dbReference>
<evidence type="ECO:0000256" key="5">
    <source>
        <dbReference type="ARBA" id="ARBA00022801"/>
    </source>
</evidence>
<dbReference type="InterPro" id="IPR004230">
    <property type="entry name" value="DNA_mismatch_repair_MutH"/>
</dbReference>
<keyword evidence="6" id="KW-0234">DNA repair</keyword>
<dbReference type="SUPFAM" id="SSF52980">
    <property type="entry name" value="Restriction endonuclease-like"/>
    <property type="match status" value="1"/>
</dbReference>
<evidence type="ECO:0000256" key="2">
    <source>
        <dbReference type="ARBA" id="ARBA00022722"/>
    </source>
</evidence>
<dbReference type="RefSeq" id="WP_129347414.1">
    <property type="nucleotide sequence ID" value="NZ_CP012670.1"/>
</dbReference>
<proteinExistence type="inferred from homology"/>
<dbReference type="NCBIfam" id="NF003458">
    <property type="entry name" value="PRK05070.1"/>
    <property type="match status" value="1"/>
</dbReference>
<dbReference type="GO" id="GO:0004519">
    <property type="term" value="F:endonuclease activity"/>
    <property type="evidence" value="ECO:0007669"/>
    <property type="project" value="UniProtKB-KW"/>
</dbReference>
<evidence type="ECO:0000256" key="6">
    <source>
        <dbReference type="ARBA" id="ARBA00023204"/>
    </source>
</evidence>
<dbReference type="CDD" id="cd00583">
    <property type="entry name" value="MutH-like"/>
    <property type="match status" value="1"/>
</dbReference>
<dbReference type="EMBL" id="CP012670">
    <property type="protein sequence ID" value="AUX22214.1"/>
    <property type="molecule type" value="Genomic_DNA"/>
</dbReference>
<evidence type="ECO:0000256" key="1">
    <source>
        <dbReference type="ARBA" id="ARBA00022490"/>
    </source>
</evidence>
<dbReference type="OrthoDB" id="5510682at2"/>
<feature type="domain" description="DNA mismatch repair MutH/Type II restriction enzyme Sau3AI" evidence="7">
    <location>
        <begin position="56"/>
        <end position="154"/>
    </location>
</feature>
<evidence type="ECO:0000259" key="7">
    <source>
        <dbReference type="SMART" id="SM00927"/>
    </source>
</evidence>
<dbReference type="AlphaFoldDB" id="A0A4P2PZ78"/>
<dbReference type="HAMAP" id="MF_00759">
    <property type="entry name" value="MutH"/>
    <property type="match status" value="1"/>
</dbReference>
<protein>
    <submittedName>
        <fullName evidence="8">DNA mismatch repair protein</fullName>
    </submittedName>
</protein>
<dbReference type="InterPro" id="IPR011337">
    <property type="entry name" value="DNA_rep_MutH/RE_typeII_Sau3AI"/>
</dbReference>
<sequence length="227" mass="24081">MTPLLEPPRDEAELRRRATALAGQTLADLARALGCAVPRGGARTKGLAGTLVERALGATAGSASTPDFPHLGVELKTIPVDPAGAPQESTFVCSISLSDADRAEWETSRARAKLAHVLWVPIVAAPGRPSEERRLGAPRLWRPTAPQERVLRADFEDLMGLIGIGAVEALTAHAGRWLQVRPKAASGRSRTLAFGRDGELIPALPRGFYLRPSFTGAILNDPAALPP</sequence>
<evidence type="ECO:0000256" key="4">
    <source>
        <dbReference type="ARBA" id="ARBA00022763"/>
    </source>
</evidence>
<evidence type="ECO:0000256" key="3">
    <source>
        <dbReference type="ARBA" id="ARBA00022759"/>
    </source>
</evidence>
<keyword evidence="3" id="KW-0255">Endonuclease</keyword>